<dbReference type="HAMAP" id="MF_00371">
    <property type="entry name" value="Ribosomal_eS27"/>
    <property type="match status" value="1"/>
</dbReference>
<feature type="binding site" evidence="5">
    <location>
        <position position="39"/>
    </location>
    <ligand>
        <name>Zn(2+)</name>
        <dbReference type="ChEBI" id="CHEBI:29105"/>
    </ligand>
</feature>
<feature type="binding site" evidence="5">
    <location>
        <position position="42"/>
    </location>
    <ligand>
        <name>Zn(2+)</name>
        <dbReference type="ChEBI" id="CHEBI:29105"/>
    </ligand>
</feature>
<evidence type="ECO:0000256" key="1">
    <source>
        <dbReference type="ARBA" id="ARBA00010919"/>
    </source>
</evidence>
<keyword evidence="3 5" id="KW-0689">Ribosomal protein</keyword>
<keyword evidence="5" id="KW-0479">Metal-binding</keyword>
<reference evidence="7" key="1">
    <citation type="submission" date="2015-10" db="EMBL/GenBank/DDBJ databases">
        <authorList>
            <person name="Lehtovirta-Morley L.E."/>
            <person name="Vieille C."/>
        </authorList>
    </citation>
    <scope>NUCLEOTIDE SEQUENCE [LARGE SCALE GENOMIC DNA]</scope>
</reference>
<evidence type="ECO:0000313" key="6">
    <source>
        <dbReference type="EMBL" id="CUR52709.1"/>
    </source>
</evidence>
<dbReference type="SUPFAM" id="SSF57829">
    <property type="entry name" value="Zn-binding ribosomal proteins"/>
    <property type="match status" value="1"/>
</dbReference>
<organism evidence="6 7">
    <name type="scientific">Nitrosotalea devaniterrae</name>
    <dbReference type="NCBI Taxonomy" id="1078905"/>
    <lineage>
        <taxon>Archaea</taxon>
        <taxon>Nitrososphaerota</taxon>
        <taxon>Nitrososphaeria</taxon>
        <taxon>Nitrosotaleales</taxon>
        <taxon>Nitrosotaleaceae</taxon>
        <taxon>Nitrosotalea</taxon>
    </lineage>
</organism>
<evidence type="ECO:0000256" key="5">
    <source>
        <dbReference type="HAMAP-Rule" id="MF_00371"/>
    </source>
</evidence>
<evidence type="ECO:0000256" key="3">
    <source>
        <dbReference type="ARBA" id="ARBA00022980"/>
    </source>
</evidence>
<dbReference type="GO" id="GO:1990904">
    <property type="term" value="C:ribonucleoprotein complex"/>
    <property type="evidence" value="ECO:0007669"/>
    <property type="project" value="UniProtKB-KW"/>
</dbReference>
<protein>
    <recommendedName>
        <fullName evidence="5">Small ribosomal subunit protein eS27</fullName>
    </recommendedName>
</protein>
<dbReference type="Proteomes" id="UP000196239">
    <property type="component" value="Chromosome 1"/>
</dbReference>
<dbReference type="GO" id="GO:0006412">
    <property type="term" value="P:translation"/>
    <property type="evidence" value="ECO:0007669"/>
    <property type="project" value="UniProtKB-UniRule"/>
</dbReference>
<comment type="subunit">
    <text evidence="5">Part of the 30S ribosomal subunit.</text>
</comment>
<proteinExistence type="inferred from homology"/>
<dbReference type="InterPro" id="IPR000592">
    <property type="entry name" value="Ribosomal_eS27"/>
</dbReference>
<evidence type="ECO:0000256" key="4">
    <source>
        <dbReference type="ARBA" id="ARBA00023274"/>
    </source>
</evidence>
<dbReference type="Gene3D" id="2.20.25.100">
    <property type="entry name" value="Zn-binding ribosomal proteins"/>
    <property type="match status" value="1"/>
</dbReference>
<comment type="cofactor">
    <cofactor evidence="5">
        <name>Zn(2+)</name>
        <dbReference type="ChEBI" id="CHEBI:29105"/>
    </cofactor>
    <text evidence="5">Binds 1 zinc ion per subunit.</text>
</comment>
<evidence type="ECO:0000313" key="7">
    <source>
        <dbReference type="Proteomes" id="UP000196239"/>
    </source>
</evidence>
<keyword evidence="4 5" id="KW-0687">Ribonucleoprotein</keyword>
<dbReference type="AlphaFoldDB" id="A0A128A5T5"/>
<feature type="binding site" evidence="5">
    <location>
        <position position="20"/>
    </location>
    <ligand>
        <name>Zn(2+)</name>
        <dbReference type="ChEBI" id="CHEBI:29105"/>
    </ligand>
</feature>
<keyword evidence="7" id="KW-1185">Reference proteome</keyword>
<dbReference type="Pfam" id="PF01667">
    <property type="entry name" value="Ribosomal_S27e"/>
    <property type="match status" value="1"/>
</dbReference>
<sequence length="65" mass="6949">MKRAHIWIPKPGSKFQRVQCKECGEESVVYSHVSSIVTCKACGNTLAEPTGSIAKTNGKILGSAD</sequence>
<dbReference type="InterPro" id="IPR011332">
    <property type="entry name" value="Ribosomal_zn-bd"/>
</dbReference>
<name>A0A128A5T5_9ARCH</name>
<dbReference type="EMBL" id="LN890280">
    <property type="protein sequence ID" value="CUR52709.1"/>
    <property type="molecule type" value="Genomic_DNA"/>
</dbReference>
<feature type="zinc finger region" description="C4-type" evidence="5">
    <location>
        <begin position="20"/>
        <end position="42"/>
    </location>
</feature>
<accession>A0A128A5T5</accession>
<comment type="similarity">
    <text evidence="1 5">Belongs to the eukaryotic ribosomal protein eS27 family.</text>
</comment>
<dbReference type="InterPro" id="IPR023407">
    <property type="entry name" value="Ribosomal_eS27_Zn-bd_dom_sf"/>
</dbReference>
<dbReference type="GO" id="GO:0008270">
    <property type="term" value="F:zinc ion binding"/>
    <property type="evidence" value="ECO:0007669"/>
    <property type="project" value="UniProtKB-UniRule"/>
</dbReference>
<dbReference type="KEGG" id="ndv:NDEV_1947"/>
<dbReference type="NCBIfam" id="NF001629">
    <property type="entry name" value="PRK00415.1"/>
    <property type="match status" value="1"/>
</dbReference>
<feature type="binding site" evidence="5">
    <location>
        <position position="23"/>
    </location>
    <ligand>
        <name>Zn(2+)</name>
        <dbReference type="ChEBI" id="CHEBI:29105"/>
    </ligand>
</feature>
<gene>
    <name evidence="5 6" type="primary">rps27e</name>
    <name evidence="6" type="ORF">NDEV_1947</name>
</gene>
<keyword evidence="5" id="KW-0863">Zinc-finger</keyword>
<dbReference type="GO" id="GO:0003735">
    <property type="term" value="F:structural constituent of ribosome"/>
    <property type="evidence" value="ECO:0007669"/>
    <property type="project" value="InterPro"/>
</dbReference>
<evidence type="ECO:0000256" key="2">
    <source>
        <dbReference type="ARBA" id="ARBA00022833"/>
    </source>
</evidence>
<dbReference type="GO" id="GO:0005840">
    <property type="term" value="C:ribosome"/>
    <property type="evidence" value="ECO:0007669"/>
    <property type="project" value="UniProtKB-KW"/>
</dbReference>
<keyword evidence="2 5" id="KW-0862">Zinc</keyword>